<feature type="transmembrane region" description="Helical" evidence="3">
    <location>
        <begin position="229"/>
        <end position="254"/>
    </location>
</feature>
<dbReference type="Proteomes" id="UP000002383">
    <property type="component" value="Chromosome"/>
</dbReference>
<gene>
    <name evidence="4" type="ordered locus">Tgr7_1387</name>
</gene>
<evidence type="ECO:0000313" key="4">
    <source>
        <dbReference type="EMBL" id="ACL72472.1"/>
    </source>
</evidence>
<proteinExistence type="inferred from homology"/>
<feature type="compositionally biased region" description="Low complexity" evidence="2">
    <location>
        <begin position="451"/>
        <end position="460"/>
    </location>
</feature>
<dbReference type="CDD" id="cd17332">
    <property type="entry name" value="MFS_MelB_like"/>
    <property type="match status" value="1"/>
</dbReference>
<evidence type="ECO:0000256" key="1">
    <source>
        <dbReference type="ARBA" id="ARBA00009617"/>
    </source>
</evidence>
<dbReference type="InterPro" id="IPR036259">
    <property type="entry name" value="MFS_trans_sf"/>
</dbReference>
<dbReference type="GO" id="GO:0005886">
    <property type="term" value="C:plasma membrane"/>
    <property type="evidence" value="ECO:0007669"/>
    <property type="project" value="TreeGrafter"/>
</dbReference>
<protein>
    <submittedName>
        <fullName evidence="4">Major facilitator superfamily transport protein</fullName>
    </submittedName>
</protein>
<dbReference type="KEGG" id="tgr:Tgr7_1387"/>
<feature type="transmembrane region" description="Helical" evidence="3">
    <location>
        <begin position="397"/>
        <end position="419"/>
    </location>
</feature>
<name>B8GR52_THISH</name>
<feature type="transmembrane region" description="Helical" evidence="3">
    <location>
        <begin position="354"/>
        <end position="377"/>
    </location>
</feature>
<feature type="transmembrane region" description="Helical" evidence="3">
    <location>
        <begin position="313"/>
        <end position="333"/>
    </location>
</feature>
<comment type="similarity">
    <text evidence="1">Belongs to the sodium:galactoside symporter (TC 2.A.2) family.</text>
</comment>
<organism evidence="4 5">
    <name type="scientific">Thioalkalivibrio sulfidiphilus (strain HL-EbGR7)</name>
    <dbReference type="NCBI Taxonomy" id="396588"/>
    <lineage>
        <taxon>Bacteria</taxon>
        <taxon>Pseudomonadati</taxon>
        <taxon>Pseudomonadota</taxon>
        <taxon>Gammaproteobacteria</taxon>
        <taxon>Chromatiales</taxon>
        <taxon>Ectothiorhodospiraceae</taxon>
        <taxon>Thioalkalivibrio</taxon>
    </lineage>
</organism>
<dbReference type="PANTHER" id="PTHR11328:SF24">
    <property type="entry name" value="MAJOR FACILITATOR SUPERFAMILY (MFS) PROFILE DOMAIN-CONTAINING PROTEIN"/>
    <property type="match status" value="1"/>
</dbReference>
<dbReference type="Pfam" id="PF13347">
    <property type="entry name" value="MFS_2"/>
    <property type="match status" value="1"/>
</dbReference>
<evidence type="ECO:0000256" key="3">
    <source>
        <dbReference type="SAM" id="Phobius"/>
    </source>
</evidence>
<feature type="transmembrane region" description="Helical" evidence="3">
    <location>
        <begin position="291"/>
        <end position="307"/>
    </location>
</feature>
<feature type="transmembrane region" description="Helical" evidence="3">
    <location>
        <begin position="83"/>
        <end position="103"/>
    </location>
</feature>
<feature type="transmembrane region" description="Helical" evidence="3">
    <location>
        <begin position="109"/>
        <end position="132"/>
    </location>
</feature>
<keyword evidence="5" id="KW-1185">Reference proteome</keyword>
<evidence type="ECO:0000313" key="5">
    <source>
        <dbReference type="Proteomes" id="UP000002383"/>
    </source>
</evidence>
<dbReference type="eggNOG" id="COG2211">
    <property type="taxonomic scope" value="Bacteria"/>
</dbReference>
<dbReference type="GO" id="GO:0015293">
    <property type="term" value="F:symporter activity"/>
    <property type="evidence" value="ECO:0007669"/>
    <property type="project" value="InterPro"/>
</dbReference>
<dbReference type="RefSeq" id="WP_012637955.1">
    <property type="nucleotide sequence ID" value="NC_011901.1"/>
</dbReference>
<dbReference type="HOGENOM" id="CLU_027408_8_0_6"/>
<dbReference type="Gene3D" id="1.20.1250.20">
    <property type="entry name" value="MFS general substrate transporter like domains"/>
    <property type="match status" value="2"/>
</dbReference>
<keyword evidence="3" id="KW-1133">Transmembrane helix</keyword>
<feature type="region of interest" description="Disordered" evidence="2">
    <location>
        <begin position="437"/>
        <end position="468"/>
    </location>
</feature>
<reference evidence="4 5" key="1">
    <citation type="journal article" date="2011" name="Stand. Genomic Sci.">
        <title>Complete genome sequence of 'Thioalkalivibrio sulfidophilus' HL-EbGr7.</title>
        <authorList>
            <person name="Muyzer G."/>
            <person name="Sorokin D.Y."/>
            <person name="Mavromatis K."/>
            <person name="Lapidus A."/>
            <person name="Clum A."/>
            <person name="Ivanova N."/>
            <person name="Pati A."/>
            <person name="d'Haeseleer P."/>
            <person name="Woyke T."/>
            <person name="Kyrpides N.C."/>
        </authorList>
    </citation>
    <scope>NUCLEOTIDE SEQUENCE [LARGE SCALE GENOMIC DNA]</scope>
    <source>
        <strain evidence="4 5">HL-EbGR7</strain>
    </source>
</reference>
<feature type="transmembrane region" description="Helical" evidence="3">
    <location>
        <begin position="40"/>
        <end position="62"/>
    </location>
</feature>
<feature type="transmembrane region" description="Helical" evidence="3">
    <location>
        <begin position="153"/>
        <end position="171"/>
    </location>
</feature>
<feature type="transmembrane region" description="Helical" evidence="3">
    <location>
        <begin position="177"/>
        <end position="198"/>
    </location>
</feature>
<dbReference type="AlphaFoldDB" id="B8GR52"/>
<feature type="transmembrane region" description="Helical" evidence="3">
    <location>
        <begin position="260"/>
        <end position="279"/>
    </location>
</feature>
<dbReference type="STRING" id="396588.Tgr7_1387"/>
<evidence type="ECO:0000256" key="2">
    <source>
        <dbReference type="SAM" id="MobiDB-lite"/>
    </source>
</evidence>
<keyword evidence="3" id="KW-0472">Membrane</keyword>
<sequence>MSTQPDSVNTTTLLAYGLPGLPLAVLGLPLYVFLPAFYAQAFGIGLATVGAVLLVARLFDVITDPLVGHLSDHTRSRFGRRKIWMLAGAPLLLIGVTFLFLPAGSPGTAYLLVFSLITYLGWTLVALPYTAWGAELSPDYHQRSRIAASREGFVIAGTLLAAAAPVLLGHGEDTGATLASLALWLWILIPASLLLLLWRVREPERVRAPVAWSEGWRILLDNAPFKRLLLAYLLNGTANALPATLFLLFVGHVLGAPEMAGLLLLLYFAAGVLSLPLWLRLARVTSKHRTWSLSMLWACAVFLWVPFLSEGQVWAFAVICLLSGLSLGVDLALPSAIQADVVDLDTANGGGERAGVFFGLWGMATKLALALAVGIAFPLLQLAGFDAGAENSASALMWLALLYAGLPVLLKLAATALVWRFPIDAGAHARLRDHLDTATESHHEPIPSPSSPAAVPVGPVQRVRQHEA</sequence>
<feature type="transmembrane region" description="Helical" evidence="3">
    <location>
        <begin position="12"/>
        <end position="34"/>
    </location>
</feature>
<dbReference type="OrthoDB" id="181905at2"/>
<keyword evidence="3" id="KW-0812">Transmembrane</keyword>
<dbReference type="SUPFAM" id="SSF103473">
    <property type="entry name" value="MFS general substrate transporter"/>
    <property type="match status" value="1"/>
</dbReference>
<accession>B8GR52</accession>
<dbReference type="PANTHER" id="PTHR11328">
    <property type="entry name" value="MAJOR FACILITATOR SUPERFAMILY DOMAIN-CONTAINING PROTEIN"/>
    <property type="match status" value="1"/>
</dbReference>
<dbReference type="InterPro" id="IPR039672">
    <property type="entry name" value="MFS_2"/>
</dbReference>
<dbReference type="EMBL" id="CP001339">
    <property type="protein sequence ID" value="ACL72472.1"/>
    <property type="molecule type" value="Genomic_DNA"/>
</dbReference>
<dbReference type="GO" id="GO:0008643">
    <property type="term" value="P:carbohydrate transport"/>
    <property type="evidence" value="ECO:0007669"/>
    <property type="project" value="InterPro"/>
</dbReference>